<feature type="domain" description="PARP alpha-helical" evidence="19">
    <location>
        <begin position="383"/>
        <end position="501"/>
    </location>
</feature>
<dbReference type="Ensembl" id="ENSAPLT00000040277.1">
    <property type="protein sequence ID" value="ENSAPLP00000031312.1"/>
    <property type="gene ID" value="ENSAPLG00000011915.2"/>
</dbReference>
<dbReference type="InterPro" id="IPR008893">
    <property type="entry name" value="WGR_domain"/>
</dbReference>
<keyword evidence="22" id="KW-1185">Reference proteome</keyword>
<dbReference type="GO" id="GO:0070213">
    <property type="term" value="P:protein auto-ADP-ribosylation"/>
    <property type="evidence" value="ECO:0007669"/>
    <property type="project" value="Ensembl"/>
</dbReference>
<evidence type="ECO:0000313" key="22">
    <source>
        <dbReference type="Proteomes" id="UP000016666"/>
    </source>
</evidence>
<feature type="compositionally biased region" description="Polar residues" evidence="17">
    <location>
        <begin position="119"/>
        <end position="140"/>
    </location>
</feature>
<evidence type="ECO:0000256" key="14">
    <source>
        <dbReference type="ARBA" id="ARBA00023242"/>
    </source>
</evidence>
<dbReference type="Gene3D" id="1.20.142.10">
    <property type="entry name" value="Poly(ADP-ribose) polymerase, regulatory domain"/>
    <property type="match status" value="1"/>
</dbReference>
<evidence type="ECO:0000256" key="4">
    <source>
        <dbReference type="ARBA" id="ARBA00022454"/>
    </source>
</evidence>
<dbReference type="GO" id="GO:0035861">
    <property type="term" value="C:site of double-strand break"/>
    <property type="evidence" value="ECO:0007669"/>
    <property type="project" value="Ensembl"/>
</dbReference>
<keyword evidence="8" id="KW-0548">Nucleotidyltransferase</keyword>
<dbReference type="SUPFAM" id="SSF47587">
    <property type="entry name" value="Domain of poly(ADP-ribose) polymerase"/>
    <property type="match status" value="1"/>
</dbReference>
<evidence type="ECO:0000256" key="10">
    <source>
        <dbReference type="ARBA" id="ARBA00022765"/>
    </source>
</evidence>
<dbReference type="EC" id="2.4.2.-" evidence="16"/>
<dbReference type="Gene3D" id="2.20.140.10">
    <property type="entry name" value="WGR domain"/>
    <property type="match status" value="1"/>
</dbReference>
<keyword evidence="7 16" id="KW-0808">Transferase</keyword>
<protein>
    <recommendedName>
        <fullName evidence="16">Poly [ADP-ribose] polymerase</fullName>
        <shortName evidence="16">PARP</shortName>
        <ecNumber evidence="16">2.4.2.-</ecNumber>
    </recommendedName>
</protein>
<dbReference type="GO" id="GO:0005814">
    <property type="term" value="C:centriole"/>
    <property type="evidence" value="ECO:0007669"/>
    <property type="project" value="UniProtKB-SubCell"/>
</dbReference>
<evidence type="ECO:0000256" key="12">
    <source>
        <dbReference type="ARBA" id="ARBA00023204"/>
    </source>
</evidence>
<dbReference type="GO" id="GO:0140807">
    <property type="term" value="F:NAD+-protein-glutamate ADP-ribosyltransferase activity"/>
    <property type="evidence" value="ECO:0007669"/>
    <property type="project" value="Ensembl"/>
</dbReference>
<dbReference type="InterPro" id="IPR012317">
    <property type="entry name" value="Poly(ADP-ribose)pol_cat_dom"/>
</dbReference>
<reference evidence="22" key="1">
    <citation type="submission" date="2017-10" db="EMBL/GenBank/DDBJ databases">
        <title>A new Pekin duck reference genome.</title>
        <authorList>
            <person name="Hou Z.-C."/>
            <person name="Zhou Z.-K."/>
            <person name="Zhu F."/>
            <person name="Hou S.-S."/>
        </authorList>
    </citation>
    <scope>NUCLEOTIDE SEQUENCE [LARGE SCALE GENOMIC DNA]</scope>
</reference>
<dbReference type="GO" id="GO:0070212">
    <property type="term" value="P:protein poly-ADP-ribosylation"/>
    <property type="evidence" value="ECO:0007669"/>
    <property type="project" value="TreeGrafter"/>
</dbReference>
<dbReference type="GO" id="GO:0006303">
    <property type="term" value="P:double-strand break repair via nonhomologous end joining"/>
    <property type="evidence" value="ECO:0007669"/>
    <property type="project" value="Ensembl"/>
</dbReference>
<dbReference type="PANTHER" id="PTHR10459:SF66">
    <property type="entry name" value="PROTEIN MONO-ADP-RIBOSYLTRANSFERASE PARP3"/>
    <property type="match status" value="1"/>
</dbReference>
<dbReference type="GO" id="GO:0045171">
    <property type="term" value="C:intercellular bridge"/>
    <property type="evidence" value="ECO:0007669"/>
    <property type="project" value="Ensembl"/>
</dbReference>
<evidence type="ECO:0000256" key="9">
    <source>
        <dbReference type="ARBA" id="ARBA00022763"/>
    </source>
</evidence>
<evidence type="ECO:0000313" key="21">
    <source>
        <dbReference type="Ensembl" id="ENSAPLP00000031312.1"/>
    </source>
</evidence>
<dbReference type="PROSITE" id="PS51977">
    <property type="entry name" value="WGR"/>
    <property type="match status" value="1"/>
</dbReference>
<organism evidence="21 22">
    <name type="scientific">Anas platyrhynchos platyrhynchos</name>
    <name type="common">Northern mallard</name>
    <dbReference type="NCBI Taxonomy" id="8840"/>
    <lineage>
        <taxon>Eukaryota</taxon>
        <taxon>Metazoa</taxon>
        <taxon>Chordata</taxon>
        <taxon>Craniata</taxon>
        <taxon>Vertebrata</taxon>
        <taxon>Euteleostomi</taxon>
        <taxon>Archelosauria</taxon>
        <taxon>Archosauria</taxon>
        <taxon>Dinosauria</taxon>
        <taxon>Saurischia</taxon>
        <taxon>Theropoda</taxon>
        <taxon>Coelurosauria</taxon>
        <taxon>Aves</taxon>
        <taxon>Neognathae</taxon>
        <taxon>Galloanserae</taxon>
        <taxon>Anseriformes</taxon>
        <taxon>Anatidae</taxon>
        <taxon>Anatinae</taxon>
        <taxon>Anas</taxon>
    </lineage>
</organism>
<dbReference type="SUPFAM" id="SSF142921">
    <property type="entry name" value="WGR domain-like"/>
    <property type="match status" value="1"/>
</dbReference>
<feature type="compositionally biased region" description="Gly residues" evidence="17">
    <location>
        <begin position="154"/>
        <end position="165"/>
    </location>
</feature>
<evidence type="ECO:0000259" key="20">
    <source>
        <dbReference type="PROSITE" id="PS51977"/>
    </source>
</evidence>
<dbReference type="Proteomes" id="UP000016666">
    <property type="component" value="Unassembled WGS sequence"/>
</dbReference>
<dbReference type="SMART" id="SM00773">
    <property type="entry name" value="WGR"/>
    <property type="match status" value="1"/>
</dbReference>
<reference evidence="21" key="2">
    <citation type="submission" date="2025-08" db="UniProtKB">
        <authorList>
            <consortium name="Ensembl"/>
        </authorList>
    </citation>
    <scope>IDENTIFICATION</scope>
</reference>
<evidence type="ECO:0000259" key="18">
    <source>
        <dbReference type="PROSITE" id="PS51059"/>
    </source>
</evidence>
<reference evidence="21" key="3">
    <citation type="submission" date="2025-09" db="UniProtKB">
        <authorList>
            <consortium name="Ensembl"/>
        </authorList>
    </citation>
    <scope>IDENTIFICATION</scope>
</reference>
<name>A0A493TZL1_ANAPP</name>
<dbReference type="GO" id="GO:0003950">
    <property type="term" value="F:NAD+ poly-ADP-ribosyltransferase activity"/>
    <property type="evidence" value="ECO:0007669"/>
    <property type="project" value="UniProtKB-UniRule"/>
</dbReference>
<dbReference type="GO" id="GO:0016604">
    <property type="term" value="C:nuclear body"/>
    <property type="evidence" value="ECO:0007669"/>
    <property type="project" value="Ensembl"/>
</dbReference>
<evidence type="ECO:0000256" key="3">
    <source>
        <dbReference type="ARBA" id="ARBA00004286"/>
    </source>
</evidence>
<gene>
    <name evidence="21" type="primary">PARP3</name>
</gene>
<keyword evidence="6 16" id="KW-0328">Glycosyltransferase</keyword>
<dbReference type="Gene3D" id="3.90.228.10">
    <property type="match status" value="1"/>
</dbReference>
<dbReference type="CDD" id="cd08002">
    <property type="entry name" value="WGR_PARP3_like"/>
    <property type="match status" value="1"/>
</dbReference>
<dbReference type="GO" id="GO:0005730">
    <property type="term" value="C:nucleolus"/>
    <property type="evidence" value="ECO:0007669"/>
    <property type="project" value="TreeGrafter"/>
</dbReference>
<sequence length="729" mass="79805">TAPRGLLPGGLPADSACPWLLPALFFLLGGLRNFGKGCPLLRSPLLSPLAAPSTHCEEGRGRHRRLSEPPRAPAPRPAVPSSCLAVLPGCRRRTGKAQPSQTFPEGHSISLTSLQAPAQRLKSPQGQLTHGPQAPSSPRSTAPRRGQESKGEEGGGGGEGRGGGCLELHAGCPEDSPQGEAPSHHRWAVPSGCGDRSTGERGVGAPSACWSWGRGVRGEEGAPALLARGQPRDPLQPPCPSPALQSAPLPPECHPACCLLQVYEDYDCTLNQTNISANNNKFYIIQLIQHGGAYSTWSRWGRVGEVGQSKLTPFASLEAAKKDFEKKFREKTKNSWAERENFVAQPGKYTLIEVQPGARQELEVTVRADGVDGGKVSKRRVLPCTLDKTTQDLVALIFSSDMFRDAMKTMNIDVKKMPLGKLSKQQIARGFEALEELEEALKEQPPRAARLEELSSRFYTIVPHNFGRARPPLIDSPDLLRAKKDMLLVLADIEVAQSLQAQKAEEEEEEEEVAHPLDQDYALLCCQLSLLDPSSREHQLIQNYVVQTGNQARILNIWVVAREGEDKSFQAHDHLEHRRLLWHGTNVAVIAAILRNGLRIMPHSGGRVGRGIYFASENSKSACYVGCTAQRVGIMFLTEVALGKPYRITCDDPTLRQPPAGYDSVLACGRTEPDPAQDEEVLLDGKKVLVCQGKPVPVPAYKESSFSQSEYLIYQESQCRLRYLVQLRF</sequence>
<evidence type="ECO:0000256" key="8">
    <source>
        <dbReference type="ARBA" id="ARBA00022695"/>
    </source>
</evidence>
<evidence type="ECO:0000256" key="13">
    <source>
        <dbReference type="ARBA" id="ARBA00023212"/>
    </source>
</evidence>
<dbReference type="PROSITE" id="PS51059">
    <property type="entry name" value="PARP_CATALYTIC"/>
    <property type="match status" value="1"/>
</dbReference>
<evidence type="ECO:0000256" key="15">
    <source>
        <dbReference type="ARBA" id="ARBA00024347"/>
    </source>
</evidence>
<dbReference type="InterPro" id="IPR004102">
    <property type="entry name" value="Poly(ADP-ribose)pol_reg_dom"/>
</dbReference>
<dbReference type="FunFam" id="3.90.228.10:FF:000009">
    <property type="entry name" value="Poly [ADP-ribose] polymerase"/>
    <property type="match status" value="1"/>
</dbReference>
<dbReference type="PANTHER" id="PTHR10459">
    <property type="entry name" value="DNA LIGASE"/>
    <property type="match status" value="1"/>
</dbReference>
<dbReference type="Pfam" id="PF00644">
    <property type="entry name" value="PARP"/>
    <property type="match status" value="1"/>
</dbReference>
<dbReference type="AlphaFoldDB" id="A0A493TZL1"/>
<evidence type="ECO:0000256" key="1">
    <source>
        <dbReference type="ARBA" id="ARBA00004114"/>
    </source>
</evidence>
<dbReference type="InterPro" id="IPR036616">
    <property type="entry name" value="Poly(ADP-ribose)pol_reg_dom_sf"/>
</dbReference>
<keyword evidence="5" id="KW-0963">Cytoplasm</keyword>
<keyword evidence="9" id="KW-0227">DNA damage</keyword>
<dbReference type="GO" id="GO:2001034">
    <property type="term" value="P:positive regulation of double-strand break repair via nonhomologous end joining"/>
    <property type="evidence" value="ECO:0007669"/>
    <property type="project" value="Ensembl"/>
</dbReference>
<dbReference type="GeneTree" id="ENSGT00940000158855"/>
<dbReference type="GO" id="GO:0140806">
    <property type="term" value="F:NAD+-protein-aspartate ADP-ribosyltransferase activity"/>
    <property type="evidence" value="ECO:0007669"/>
    <property type="project" value="Ensembl"/>
</dbReference>
<dbReference type="GO" id="GO:0030592">
    <property type="term" value="P:DNA ADP-ribosylation"/>
    <property type="evidence" value="ECO:0007669"/>
    <property type="project" value="Ensembl"/>
</dbReference>
<evidence type="ECO:0000256" key="2">
    <source>
        <dbReference type="ARBA" id="ARBA00004123"/>
    </source>
</evidence>
<dbReference type="GO" id="GO:0140294">
    <property type="term" value="F:NAD DNA ADP-ribosyltransferase activity"/>
    <property type="evidence" value="ECO:0007669"/>
    <property type="project" value="Ensembl"/>
</dbReference>
<dbReference type="Pfam" id="PF02877">
    <property type="entry name" value="PARP_reg"/>
    <property type="match status" value="1"/>
</dbReference>
<keyword evidence="10" id="KW-0013">ADP-ribosylation</keyword>
<feature type="region of interest" description="Disordered" evidence="17">
    <location>
        <begin position="119"/>
        <end position="205"/>
    </location>
</feature>
<keyword evidence="11 16" id="KW-0520">NAD</keyword>
<dbReference type="FunFam" id="1.20.142.10:FF:000006">
    <property type="entry name" value="Poly [ADP-ribose] polymerase"/>
    <property type="match status" value="1"/>
</dbReference>
<keyword evidence="12" id="KW-0234">DNA repair</keyword>
<feature type="domain" description="PARP catalytic" evidence="18">
    <location>
        <begin position="515"/>
        <end position="729"/>
    </location>
</feature>
<dbReference type="GO" id="GO:0140804">
    <property type="term" value="F:NAD+-protein-lysine ADP-ribosyltransferase activity"/>
    <property type="evidence" value="ECO:0007669"/>
    <property type="project" value="Ensembl"/>
</dbReference>
<dbReference type="Pfam" id="PF05406">
    <property type="entry name" value="WGR"/>
    <property type="match status" value="1"/>
</dbReference>
<dbReference type="STRING" id="8840.ENSAPLP00000031312"/>
<dbReference type="GO" id="GO:0000723">
    <property type="term" value="P:telomere maintenance"/>
    <property type="evidence" value="ECO:0007669"/>
    <property type="project" value="Ensembl"/>
</dbReference>
<dbReference type="FunFam" id="2.20.140.10:FF:000001">
    <property type="entry name" value="Poly [ADP-ribose] polymerase"/>
    <property type="match status" value="1"/>
</dbReference>
<dbReference type="GO" id="GO:1990166">
    <property type="term" value="P:protein localization to site of double-strand break"/>
    <property type="evidence" value="ECO:0007669"/>
    <property type="project" value="Ensembl"/>
</dbReference>
<evidence type="ECO:0000256" key="16">
    <source>
        <dbReference type="RuleBase" id="RU362114"/>
    </source>
</evidence>
<evidence type="ECO:0000256" key="5">
    <source>
        <dbReference type="ARBA" id="ARBA00022490"/>
    </source>
</evidence>
<dbReference type="GO" id="GO:0051053">
    <property type="term" value="P:negative regulation of DNA metabolic process"/>
    <property type="evidence" value="ECO:0007669"/>
    <property type="project" value="UniProtKB-ARBA"/>
</dbReference>
<proteinExistence type="inferred from homology"/>
<feature type="domain" description="WGR" evidence="20">
    <location>
        <begin position="259"/>
        <end position="349"/>
    </location>
</feature>
<dbReference type="InterPro" id="IPR036930">
    <property type="entry name" value="WGR_dom_sf"/>
</dbReference>
<dbReference type="CDD" id="cd01437">
    <property type="entry name" value="parp_like"/>
    <property type="match status" value="1"/>
</dbReference>
<evidence type="ECO:0000256" key="11">
    <source>
        <dbReference type="ARBA" id="ARBA00023027"/>
    </source>
</evidence>
<evidence type="ECO:0000259" key="19">
    <source>
        <dbReference type="PROSITE" id="PS51060"/>
    </source>
</evidence>
<keyword evidence="13" id="KW-0206">Cytoskeleton</keyword>
<feature type="region of interest" description="Disordered" evidence="17">
    <location>
        <begin position="52"/>
        <end position="80"/>
    </location>
</feature>
<dbReference type="GO" id="GO:0016779">
    <property type="term" value="F:nucleotidyltransferase activity"/>
    <property type="evidence" value="ECO:0007669"/>
    <property type="project" value="UniProtKB-KW"/>
</dbReference>
<dbReference type="InterPro" id="IPR050800">
    <property type="entry name" value="ARTD/PARP"/>
</dbReference>
<evidence type="ECO:0000256" key="7">
    <source>
        <dbReference type="ARBA" id="ARBA00022679"/>
    </source>
</evidence>
<evidence type="ECO:0000256" key="17">
    <source>
        <dbReference type="SAM" id="MobiDB-lite"/>
    </source>
</evidence>
<comment type="similarity">
    <text evidence="15">Belongs to the ARTD/PARP family.</text>
</comment>
<dbReference type="PROSITE" id="PS51060">
    <property type="entry name" value="PARP_ALPHA_HD"/>
    <property type="match status" value="1"/>
</dbReference>
<accession>A0A493TZL1</accession>
<dbReference type="GO" id="GO:0060236">
    <property type="term" value="P:regulation of mitotic spindle organization"/>
    <property type="evidence" value="ECO:0007669"/>
    <property type="project" value="Ensembl"/>
</dbReference>
<keyword evidence="14" id="KW-0539">Nucleus</keyword>
<keyword evidence="4" id="KW-0158">Chromosome</keyword>
<evidence type="ECO:0000256" key="6">
    <source>
        <dbReference type="ARBA" id="ARBA00022676"/>
    </source>
</evidence>
<comment type="subcellular location">
    <subcellularLocation>
        <location evidence="3">Chromosome</location>
    </subcellularLocation>
    <subcellularLocation>
        <location evidence="1">Cytoplasm</location>
        <location evidence="1">Cytoskeleton</location>
        <location evidence="1">Microtubule organizing center</location>
        <location evidence="1">Centrosome</location>
        <location evidence="1">Centriole</location>
    </subcellularLocation>
    <subcellularLocation>
        <location evidence="2">Nucleus</location>
    </subcellularLocation>
</comment>
<dbReference type="SUPFAM" id="SSF56399">
    <property type="entry name" value="ADP-ribosylation"/>
    <property type="match status" value="1"/>
</dbReference>